<proteinExistence type="predicted"/>
<evidence type="ECO:0000256" key="2">
    <source>
        <dbReference type="SAM" id="Phobius"/>
    </source>
</evidence>
<keyword evidence="2" id="KW-0812">Transmembrane</keyword>
<evidence type="ECO:0000313" key="3">
    <source>
        <dbReference type="EMBL" id="SEE68828.1"/>
    </source>
</evidence>
<name>A0A1H5KXY1_9MICO</name>
<keyword evidence="2" id="KW-0472">Membrane</keyword>
<feature type="region of interest" description="Disordered" evidence="1">
    <location>
        <begin position="84"/>
        <end position="104"/>
    </location>
</feature>
<dbReference type="Proteomes" id="UP000199220">
    <property type="component" value="Unassembled WGS sequence"/>
</dbReference>
<reference evidence="4" key="1">
    <citation type="submission" date="2016-10" db="EMBL/GenBank/DDBJ databases">
        <authorList>
            <person name="Varghese N."/>
            <person name="Submissions S."/>
        </authorList>
    </citation>
    <scope>NUCLEOTIDE SEQUENCE [LARGE SCALE GENOMIC DNA]</scope>
    <source>
        <strain evidence="4">DSM 21368</strain>
    </source>
</reference>
<evidence type="ECO:0000313" key="4">
    <source>
        <dbReference type="Proteomes" id="UP000199220"/>
    </source>
</evidence>
<keyword evidence="2" id="KW-1133">Transmembrane helix</keyword>
<gene>
    <name evidence="3" type="ORF">SAMN04488554_2473</name>
</gene>
<feature type="transmembrane region" description="Helical" evidence="2">
    <location>
        <begin position="44"/>
        <end position="68"/>
    </location>
</feature>
<feature type="compositionally biased region" description="Low complexity" evidence="1">
    <location>
        <begin position="88"/>
        <end position="104"/>
    </location>
</feature>
<keyword evidence="4" id="KW-1185">Reference proteome</keyword>
<accession>A0A1H5KXY1</accession>
<dbReference type="RefSeq" id="WP_139177755.1">
    <property type="nucleotide sequence ID" value="NZ_FNTX01000002.1"/>
</dbReference>
<sequence>MPSQSQAPRSRARAVTAIVLGIVLAALMVYPWPQHTATPIIGGVIPASLFFWILWTAAFVGYVAWIAYRWDPYAAVVRRSNVEQAARTNGTGNGTSTDTNDGSR</sequence>
<protein>
    <submittedName>
        <fullName evidence="3">Uncharacterized protein</fullName>
    </submittedName>
</protein>
<dbReference type="OrthoDB" id="5196380at2"/>
<organism evidence="3 4">
    <name type="scientific">Ruania alba</name>
    <dbReference type="NCBI Taxonomy" id="648782"/>
    <lineage>
        <taxon>Bacteria</taxon>
        <taxon>Bacillati</taxon>
        <taxon>Actinomycetota</taxon>
        <taxon>Actinomycetes</taxon>
        <taxon>Micrococcales</taxon>
        <taxon>Ruaniaceae</taxon>
        <taxon>Ruania</taxon>
    </lineage>
</organism>
<dbReference type="AlphaFoldDB" id="A0A1H5KXY1"/>
<dbReference type="STRING" id="648782.SAMN04488554_2473"/>
<evidence type="ECO:0000256" key="1">
    <source>
        <dbReference type="SAM" id="MobiDB-lite"/>
    </source>
</evidence>
<feature type="transmembrane region" description="Helical" evidence="2">
    <location>
        <begin position="12"/>
        <end position="32"/>
    </location>
</feature>
<dbReference type="EMBL" id="FNTX01000002">
    <property type="protein sequence ID" value="SEE68828.1"/>
    <property type="molecule type" value="Genomic_DNA"/>
</dbReference>